<keyword evidence="15" id="KW-1185">Reference proteome</keyword>
<dbReference type="Pfam" id="PF00291">
    <property type="entry name" value="PALP"/>
    <property type="match status" value="1"/>
</dbReference>
<dbReference type="GO" id="GO:0005737">
    <property type="term" value="C:cytoplasm"/>
    <property type="evidence" value="ECO:0007669"/>
    <property type="project" value="TreeGrafter"/>
</dbReference>
<dbReference type="InterPro" id="IPR023026">
    <property type="entry name" value="Trp_synth_beta/beta-like"/>
</dbReference>
<dbReference type="eggNOG" id="COG0133">
    <property type="taxonomic scope" value="Bacteria"/>
</dbReference>
<organism evidence="14 15">
    <name type="scientific">Hahella chejuensis (strain KCTC 2396)</name>
    <dbReference type="NCBI Taxonomy" id="349521"/>
    <lineage>
        <taxon>Bacteria</taxon>
        <taxon>Pseudomonadati</taxon>
        <taxon>Pseudomonadota</taxon>
        <taxon>Gammaproteobacteria</taxon>
        <taxon>Oceanospirillales</taxon>
        <taxon>Hahellaceae</taxon>
        <taxon>Hahella</taxon>
    </lineage>
</organism>
<keyword evidence="7 12" id="KW-0822">Tryptophan biosynthesis</keyword>
<evidence type="ECO:0000259" key="13">
    <source>
        <dbReference type="Pfam" id="PF00291"/>
    </source>
</evidence>
<sequence length="426" mass="46549">MIRSNNGMFGSFGGRYAPEILTPALIELERLFFSLRDDPDFWREYQTLAQQFSGRPTPLTPCERLSREIGGAQIWLKREDLNHSGAHKVNNVLGQGLLVRRMGKRRVIAETGAGQHGLATAIMAARLGLECRIYMGEDDIERQYGNVFWMRRLGAEVIPVATGARTLKEAMDEALRDWAASFEDTHYVLGTACGPAPFPELVAYFQSIIGKELQQQALSQIGRNPDSVVACVGGGSNALGAFAPFIERHDVELVGVEAGGRSREEGQHSIRLQEGTGEDGIAQGFKTLFLQDADGQLGHTHSVAAGLDYVGVSPILADLTQRGRLTPDSATDEEALAAFETLLRYEGIIPALESSHALAGGFRRAAQMSPQQHMVINLSGRGDKDIFNVARAFPHPDWSAFLQRELARQPDFTTQTTQGESATDVA</sequence>
<dbReference type="OrthoDB" id="9766131at2"/>
<dbReference type="Gene3D" id="3.40.50.1100">
    <property type="match status" value="2"/>
</dbReference>
<dbReference type="PANTHER" id="PTHR48077:SF3">
    <property type="entry name" value="TRYPTOPHAN SYNTHASE"/>
    <property type="match status" value="1"/>
</dbReference>
<dbReference type="NCBIfam" id="TIGR00263">
    <property type="entry name" value="trpB"/>
    <property type="match status" value="1"/>
</dbReference>
<dbReference type="UniPathway" id="UPA00035">
    <property type="reaction ID" value="UER00044"/>
</dbReference>
<evidence type="ECO:0000256" key="5">
    <source>
        <dbReference type="ARBA" id="ARBA00011270"/>
    </source>
</evidence>
<accession>Q2S700</accession>
<dbReference type="FunFam" id="3.40.50.1100:FF:000004">
    <property type="entry name" value="Tryptophan synthase beta chain"/>
    <property type="match status" value="1"/>
</dbReference>
<proteinExistence type="inferred from homology"/>
<feature type="modified residue" description="N6-(pyridoxal phosphate)lysine" evidence="12">
    <location>
        <position position="88"/>
    </location>
</feature>
<evidence type="ECO:0000256" key="7">
    <source>
        <dbReference type="ARBA" id="ARBA00022822"/>
    </source>
</evidence>
<evidence type="ECO:0000256" key="1">
    <source>
        <dbReference type="ARBA" id="ARBA00001933"/>
    </source>
</evidence>
<comment type="function">
    <text evidence="2 12">The beta subunit is responsible for the synthesis of L-tryptophan from indole and L-serine.</text>
</comment>
<evidence type="ECO:0000256" key="4">
    <source>
        <dbReference type="ARBA" id="ARBA00009982"/>
    </source>
</evidence>
<dbReference type="AlphaFoldDB" id="Q2S700"/>
<dbReference type="InterPro" id="IPR036052">
    <property type="entry name" value="TrpB-like_PALP_sf"/>
</dbReference>
<evidence type="ECO:0000256" key="11">
    <source>
        <dbReference type="ARBA" id="ARBA00049047"/>
    </source>
</evidence>
<dbReference type="HAMAP" id="MF_00133">
    <property type="entry name" value="Trp_synth_beta"/>
    <property type="match status" value="1"/>
</dbReference>
<reference evidence="14 15" key="1">
    <citation type="journal article" date="2005" name="Nucleic Acids Res.">
        <title>Genomic blueprint of Hahella chejuensis, a marine microbe producing an algicidal agent.</title>
        <authorList>
            <person name="Jeong H."/>
            <person name="Yim J.H."/>
            <person name="Lee C."/>
            <person name="Choi S.-H."/>
            <person name="Park Y.K."/>
            <person name="Yoon S.H."/>
            <person name="Hur C.-G."/>
            <person name="Kang H.-Y."/>
            <person name="Kim D."/>
            <person name="Lee H.H."/>
            <person name="Park K.H."/>
            <person name="Park S.-H."/>
            <person name="Park H.-S."/>
            <person name="Lee H.K."/>
            <person name="Oh T.K."/>
            <person name="Kim J.F."/>
        </authorList>
    </citation>
    <scope>NUCLEOTIDE SEQUENCE [LARGE SCALE GENOMIC DNA]</scope>
    <source>
        <strain evidence="14 15">KCTC 2396</strain>
    </source>
</reference>
<comment type="pathway">
    <text evidence="3 12">Amino-acid biosynthesis; L-tryptophan biosynthesis; L-tryptophan from chorismate: step 5/5.</text>
</comment>
<dbReference type="CDD" id="cd06446">
    <property type="entry name" value="Trp-synth_B"/>
    <property type="match status" value="1"/>
</dbReference>
<name>Q2S700_HAHCH</name>
<gene>
    <name evidence="12" type="primary">trpB</name>
    <name evidence="14" type="synonym">trpB2</name>
    <name evidence="14" type="ordered locus">HCH_06958</name>
</gene>
<keyword evidence="8 12" id="KW-0663">Pyridoxal phosphate</keyword>
<dbReference type="PIRSF" id="PIRSF001413">
    <property type="entry name" value="Trp_syn_beta"/>
    <property type="match status" value="1"/>
</dbReference>
<keyword evidence="9 12" id="KW-0057">Aromatic amino acid biosynthesis</keyword>
<dbReference type="RefSeq" id="WP_011400624.1">
    <property type="nucleotide sequence ID" value="NC_007645.1"/>
</dbReference>
<dbReference type="InterPro" id="IPR006654">
    <property type="entry name" value="Trp_synth_beta"/>
</dbReference>
<dbReference type="KEGG" id="hch:HCH_06958"/>
<evidence type="ECO:0000313" key="14">
    <source>
        <dbReference type="EMBL" id="ABC33574.1"/>
    </source>
</evidence>
<dbReference type="GO" id="GO:0004834">
    <property type="term" value="F:tryptophan synthase activity"/>
    <property type="evidence" value="ECO:0007669"/>
    <property type="project" value="UniProtKB-UniRule"/>
</dbReference>
<evidence type="ECO:0000256" key="6">
    <source>
        <dbReference type="ARBA" id="ARBA00022605"/>
    </source>
</evidence>
<dbReference type="InterPro" id="IPR006653">
    <property type="entry name" value="Trp_synth_b_CS"/>
</dbReference>
<keyword evidence="6 12" id="KW-0028">Amino-acid biosynthesis</keyword>
<evidence type="ECO:0000313" key="15">
    <source>
        <dbReference type="Proteomes" id="UP000000238"/>
    </source>
</evidence>
<evidence type="ECO:0000256" key="9">
    <source>
        <dbReference type="ARBA" id="ARBA00023141"/>
    </source>
</evidence>
<comment type="subunit">
    <text evidence="5 12">Tetramer of two alpha and two beta chains.</text>
</comment>
<comment type="cofactor">
    <cofactor evidence="1 12">
        <name>pyridoxal 5'-phosphate</name>
        <dbReference type="ChEBI" id="CHEBI:597326"/>
    </cofactor>
</comment>
<dbReference type="EMBL" id="CP000155">
    <property type="protein sequence ID" value="ABC33574.1"/>
    <property type="molecule type" value="Genomic_DNA"/>
</dbReference>
<dbReference type="STRING" id="349521.HCH_06958"/>
<evidence type="ECO:0000256" key="12">
    <source>
        <dbReference type="HAMAP-Rule" id="MF_00133"/>
    </source>
</evidence>
<feature type="domain" description="Tryptophan synthase beta chain-like PALP" evidence="13">
    <location>
        <begin position="54"/>
        <end position="380"/>
    </location>
</feature>
<evidence type="ECO:0000256" key="3">
    <source>
        <dbReference type="ARBA" id="ARBA00004733"/>
    </source>
</evidence>
<dbReference type="PANTHER" id="PTHR48077">
    <property type="entry name" value="TRYPTOPHAN SYNTHASE-RELATED"/>
    <property type="match status" value="1"/>
</dbReference>
<evidence type="ECO:0000256" key="2">
    <source>
        <dbReference type="ARBA" id="ARBA00002786"/>
    </source>
</evidence>
<evidence type="ECO:0000256" key="8">
    <source>
        <dbReference type="ARBA" id="ARBA00022898"/>
    </source>
</evidence>
<comment type="catalytic activity">
    <reaction evidence="11 12">
        <text>(1S,2R)-1-C-(indol-3-yl)glycerol 3-phosphate + L-serine = D-glyceraldehyde 3-phosphate + L-tryptophan + H2O</text>
        <dbReference type="Rhea" id="RHEA:10532"/>
        <dbReference type="ChEBI" id="CHEBI:15377"/>
        <dbReference type="ChEBI" id="CHEBI:33384"/>
        <dbReference type="ChEBI" id="CHEBI:57912"/>
        <dbReference type="ChEBI" id="CHEBI:58866"/>
        <dbReference type="ChEBI" id="CHEBI:59776"/>
        <dbReference type="EC" id="4.2.1.20"/>
    </reaction>
</comment>
<dbReference type="HOGENOM" id="CLU_016734_3_1_6"/>
<dbReference type="SUPFAM" id="SSF53686">
    <property type="entry name" value="Tryptophan synthase beta subunit-like PLP-dependent enzymes"/>
    <property type="match status" value="1"/>
</dbReference>
<dbReference type="Proteomes" id="UP000000238">
    <property type="component" value="Chromosome"/>
</dbReference>
<dbReference type="PROSITE" id="PS00168">
    <property type="entry name" value="TRP_SYNTHASE_BETA"/>
    <property type="match status" value="1"/>
</dbReference>
<evidence type="ECO:0000256" key="10">
    <source>
        <dbReference type="ARBA" id="ARBA00023239"/>
    </source>
</evidence>
<keyword evidence="10 12" id="KW-0456">Lyase</keyword>
<comment type="similarity">
    <text evidence="4 12">Belongs to the TrpB family.</text>
</comment>
<protein>
    <recommendedName>
        <fullName evidence="12">Tryptophan synthase beta chain</fullName>
        <ecNumber evidence="12">4.2.1.20</ecNumber>
    </recommendedName>
</protein>
<dbReference type="InterPro" id="IPR001926">
    <property type="entry name" value="TrpB-like_PALP"/>
</dbReference>
<dbReference type="EC" id="4.2.1.20" evidence="12"/>